<comment type="caution">
    <text evidence="1">The sequence shown here is derived from an EMBL/GenBank/DDBJ whole genome shotgun (WGS) entry which is preliminary data.</text>
</comment>
<proteinExistence type="predicted"/>
<dbReference type="EMBL" id="FNEW01000007">
    <property type="protein sequence ID" value="SDK31874.1"/>
    <property type="molecule type" value="Genomic_DNA"/>
</dbReference>
<protein>
    <submittedName>
        <fullName evidence="1">Uncharacterized protein</fullName>
    </submittedName>
</protein>
<evidence type="ECO:0000313" key="2">
    <source>
        <dbReference type="Proteomes" id="UP000198917"/>
    </source>
</evidence>
<organism evidence="1 2">
    <name type="scientific">Agrobacterium fabrum</name>
    <dbReference type="NCBI Taxonomy" id="1176649"/>
    <lineage>
        <taxon>Bacteria</taxon>
        <taxon>Pseudomonadati</taxon>
        <taxon>Pseudomonadota</taxon>
        <taxon>Alphaproteobacteria</taxon>
        <taxon>Hyphomicrobiales</taxon>
        <taxon>Rhizobiaceae</taxon>
        <taxon>Rhizobium/Agrobacterium group</taxon>
        <taxon>Agrobacterium</taxon>
        <taxon>Agrobacterium tumefaciens complex</taxon>
    </lineage>
</organism>
<sequence length="83" mass="9316">MRSGPNAWLLHPLAFPTPLFCLASLIQSHPWTVNPHGVRRCRDLCAFAFELDGEIGIMPSVEYDGDEDATFHEYNPFAYGPAH</sequence>
<reference evidence="1 2" key="1">
    <citation type="submission" date="2016-10" db="EMBL/GenBank/DDBJ databases">
        <authorList>
            <person name="Varghese N."/>
            <person name="Submissions S."/>
        </authorList>
    </citation>
    <scope>NUCLEOTIDE SEQUENCE [LARGE SCALE GENOMIC DNA]</scope>
    <source>
        <strain evidence="1 2">PDC82</strain>
    </source>
</reference>
<evidence type="ECO:0000313" key="1">
    <source>
        <dbReference type="EMBL" id="SDK31874.1"/>
    </source>
</evidence>
<dbReference type="AlphaFoldDB" id="A0A7Z7FRY4"/>
<accession>A0A7Z7FRY4</accession>
<gene>
    <name evidence="1" type="ORF">SAMN05428983_4554</name>
</gene>
<dbReference type="Proteomes" id="UP000198917">
    <property type="component" value="Unassembled WGS sequence"/>
</dbReference>
<name>A0A7Z7FRY4_9HYPH</name>